<gene>
    <name evidence="6" type="ORF">ACFP3V_29465</name>
</gene>
<evidence type="ECO:0000256" key="4">
    <source>
        <dbReference type="PROSITE-ProRule" id="PRU00335"/>
    </source>
</evidence>
<sequence>MTAFRELVRSLVRDRMLDAAYASVASEGWGRLRLAEVARQAGFSRQTVYNEFGSKEALGLALAERELGRFLDGIQERMEAHRELEDAATAGIEYTLRLAAENALVKSVLTSGRGGDEELLAYLTTRAEPVFDTASAMLDAYAQVTWPEVDAESRSLAVEAVVRLTVSHIVQPAGEPLPSARRIARMIARIAYAEAASDAG</sequence>
<dbReference type="Pfam" id="PF18556">
    <property type="entry name" value="TetR_C_35"/>
    <property type="match status" value="1"/>
</dbReference>
<dbReference type="InterPro" id="IPR050109">
    <property type="entry name" value="HTH-type_TetR-like_transc_reg"/>
</dbReference>
<feature type="DNA-binding region" description="H-T-H motif" evidence="4">
    <location>
        <begin position="33"/>
        <end position="52"/>
    </location>
</feature>
<dbReference type="Pfam" id="PF00440">
    <property type="entry name" value="TetR_N"/>
    <property type="match status" value="1"/>
</dbReference>
<dbReference type="InterPro" id="IPR009057">
    <property type="entry name" value="Homeodomain-like_sf"/>
</dbReference>
<keyword evidence="1" id="KW-0805">Transcription regulation</keyword>
<organism evidence="6 7">
    <name type="scientific">Streptacidiphilus monticola</name>
    <dbReference type="NCBI Taxonomy" id="2161674"/>
    <lineage>
        <taxon>Bacteria</taxon>
        <taxon>Bacillati</taxon>
        <taxon>Actinomycetota</taxon>
        <taxon>Actinomycetes</taxon>
        <taxon>Kitasatosporales</taxon>
        <taxon>Streptomycetaceae</taxon>
        <taxon>Streptacidiphilus</taxon>
    </lineage>
</organism>
<evidence type="ECO:0000256" key="1">
    <source>
        <dbReference type="ARBA" id="ARBA00023015"/>
    </source>
</evidence>
<keyword evidence="3" id="KW-0804">Transcription</keyword>
<dbReference type="InterPro" id="IPR001647">
    <property type="entry name" value="HTH_TetR"/>
</dbReference>
<evidence type="ECO:0000256" key="3">
    <source>
        <dbReference type="ARBA" id="ARBA00023163"/>
    </source>
</evidence>
<dbReference type="Gene3D" id="1.10.357.10">
    <property type="entry name" value="Tetracycline Repressor, domain 2"/>
    <property type="match status" value="1"/>
</dbReference>
<protein>
    <submittedName>
        <fullName evidence="6">TetR family transcriptional regulator</fullName>
    </submittedName>
</protein>
<dbReference type="RefSeq" id="WP_380590075.1">
    <property type="nucleotide sequence ID" value="NZ_JBHSQJ010000154.1"/>
</dbReference>
<comment type="caution">
    <text evidence="6">The sequence shown here is derived from an EMBL/GenBank/DDBJ whole genome shotgun (WGS) entry which is preliminary data.</text>
</comment>
<dbReference type="PROSITE" id="PS50977">
    <property type="entry name" value="HTH_TETR_2"/>
    <property type="match status" value="1"/>
</dbReference>
<dbReference type="PANTHER" id="PTHR30055:SF234">
    <property type="entry name" value="HTH-TYPE TRANSCRIPTIONAL REGULATOR BETI"/>
    <property type="match status" value="1"/>
</dbReference>
<dbReference type="EMBL" id="JBHSQJ010000154">
    <property type="protein sequence ID" value="MFC5911321.1"/>
    <property type="molecule type" value="Genomic_DNA"/>
</dbReference>
<keyword evidence="7" id="KW-1185">Reference proteome</keyword>
<evidence type="ECO:0000313" key="7">
    <source>
        <dbReference type="Proteomes" id="UP001596174"/>
    </source>
</evidence>
<name>A0ABW1GBX1_9ACTN</name>
<dbReference type="InterPro" id="IPR040611">
    <property type="entry name" value="AlkX_C"/>
</dbReference>
<accession>A0ABW1GBX1</accession>
<dbReference type="PRINTS" id="PR00455">
    <property type="entry name" value="HTHTETR"/>
</dbReference>
<evidence type="ECO:0000259" key="5">
    <source>
        <dbReference type="PROSITE" id="PS50977"/>
    </source>
</evidence>
<dbReference type="Proteomes" id="UP001596174">
    <property type="component" value="Unassembled WGS sequence"/>
</dbReference>
<evidence type="ECO:0000313" key="6">
    <source>
        <dbReference type="EMBL" id="MFC5911321.1"/>
    </source>
</evidence>
<feature type="domain" description="HTH tetR-type" evidence="5">
    <location>
        <begin position="10"/>
        <end position="70"/>
    </location>
</feature>
<reference evidence="7" key="1">
    <citation type="journal article" date="2019" name="Int. J. Syst. Evol. Microbiol.">
        <title>The Global Catalogue of Microorganisms (GCM) 10K type strain sequencing project: providing services to taxonomists for standard genome sequencing and annotation.</title>
        <authorList>
            <consortium name="The Broad Institute Genomics Platform"/>
            <consortium name="The Broad Institute Genome Sequencing Center for Infectious Disease"/>
            <person name="Wu L."/>
            <person name="Ma J."/>
        </authorList>
    </citation>
    <scope>NUCLEOTIDE SEQUENCE [LARGE SCALE GENOMIC DNA]</scope>
    <source>
        <strain evidence="7">JCM 4816</strain>
    </source>
</reference>
<keyword evidence="2 4" id="KW-0238">DNA-binding</keyword>
<dbReference type="SUPFAM" id="SSF46689">
    <property type="entry name" value="Homeodomain-like"/>
    <property type="match status" value="1"/>
</dbReference>
<evidence type="ECO:0000256" key="2">
    <source>
        <dbReference type="ARBA" id="ARBA00023125"/>
    </source>
</evidence>
<proteinExistence type="predicted"/>
<dbReference type="PANTHER" id="PTHR30055">
    <property type="entry name" value="HTH-TYPE TRANSCRIPTIONAL REGULATOR RUTR"/>
    <property type="match status" value="1"/>
</dbReference>